<dbReference type="SUPFAM" id="SSF51569">
    <property type="entry name" value="Aldolase"/>
    <property type="match status" value="1"/>
</dbReference>
<evidence type="ECO:0000256" key="6">
    <source>
        <dbReference type="ARBA" id="ARBA00025628"/>
    </source>
</evidence>
<evidence type="ECO:0000256" key="1">
    <source>
        <dbReference type="ARBA" id="ARBA00004694"/>
    </source>
</evidence>
<dbReference type="EMBL" id="ASGP02000003">
    <property type="protein sequence ID" value="KAH9517796.1"/>
    <property type="molecule type" value="Genomic_DNA"/>
</dbReference>
<comment type="function">
    <text evidence="6">Catalyzes an early step in the biosynthesis of tetrapyrroles. Binds two molecules of 5-aminolevulinate per subunit, each at a distinct site, and catalyzes their condensation to form porphobilinogen.</text>
</comment>
<evidence type="ECO:0000256" key="12">
    <source>
        <dbReference type="RuleBase" id="RU004161"/>
    </source>
</evidence>
<organism evidence="14 15">
    <name type="scientific">Dermatophagoides farinae</name>
    <name type="common">American house dust mite</name>
    <dbReference type="NCBI Taxonomy" id="6954"/>
    <lineage>
        <taxon>Eukaryota</taxon>
        <taxon>Metazoa</taxon>
        <taxon>Ecdysozoa</taxon>
        <taxon>Arthropoda</taxon>
        <taxon>Chelicerata</taxon>
        <taxon>Arachnida</taxon>
        <taxon>Acari</taxon>
        <taxon>Acariformes</taxon>
        <taxon>Sarcoptiformes</taxon>
        <taxon>Astigmata</taxon>
        <taxon>Psoroptidia</taxon>
        <taxon>Analgoidea</taxon>
        <taxon>Pyroglyphidae</taxon>
        <taxon>Dermatophagoidinae</taxon>
        <taxon>Dermatophagoides</taxon>
    </lineage>
</organism>
<dbReference type="EC" id="4.2.1.24" evidence="11"/>
<comment type="caution">
    <text evidence="14">The sequence shown here is derived from an EMBL/GenBank/DDBJ whole genome shotgun (WGS) entry which is preliminary data.</text>
</comment>
<keyword evidence="15" id="KW-1185">Reference proteome</keyword>
<evidence type="ECO:0000256" key="4">
    <source>
        <dbReference type="ARBA" id="ARBA00023239"/>
    </source>
</evidence>
<dbReference type="PANTHER" id="PTHR11458:SF0">
    <property type="entry name" value="DELTA-AMINOLEVULINIC ACID DEHYDRATASE"/>
    <property type="match status" value="1"/>
</dbReference>
<proteinExistence type="inferred from homology"/>
<dbReference type="GO" id="GO:0005829">
    <property type="term" value="C:cytosol"/>
    <property type="evidence" value="ECO:0007669"/>
    <property type="project" value="TreeGrafter"/>
</dbReference>
<feature type="binding site" evidence="10">
    <location>
        <position position="237"/>
    </location>
    <ligand>
        <name>5-aminolevulinate</name>
        <dbReference type="ChEBI" id="CHEBI:356416"/>
        <label>1</label>
    </ligand>
</feature>
<comment type="catalytic activity">
    <reaction evidence="8 11">
        <text>2 5-aminolevulinate = porphobilinogen + 2 H2O + H(+)</text>
        <dbReference type="Rhea" id="RHEA:24064"/>
        <dbReference type="ChEBI" id="CHEBI:15377"/>
        <dbReference type="ChEBI" id="CHEBI:15378"/>
        <dbReference type="ChEBI" id="CHEBI:58126"/>
        <dbReference type="ChEBI" id="CHEBI:356416"/>
        <dbReference type="EC" id="4.2.1.24"/>
    </reaction>
</comment>
<dbReference type="SMART" id="SM01004">
    <property type="entry name" value="ALAD"/>
    <property type="match status" value="1"/>
</dbReference>
<dbReference type="Proteomes" id="UP000790347">
    <property type="component" value="Unassembled WGS sequence"/>
</dbReference>
<comment type="subunit">
    <text evidence="7">Homooctamer; active form. Homohexamer; low activity form.</text>
</comment>
<evidence type="ECO:0000256" key="13">
    <source>
        <dbReference type="SAM" id="MobiDB-lite"/>
    </source>
</evidence>
<evidence type="ECO:0000256" key="2">
    <source>
        <dbReference type="ARBA" id="ARBA00008055"/>
    </source>
</evidence>
<comment type="similarity">
    <text evidence="2 12">Belongs to the ALAD family.</text>
</comment>
<dbReference type="PIRSF" id="PIRSF001415">
    <property type="entry name" value="Porphbilin_synth"/>
    <property type="match status" value="1"/>
</dbReference>
<keyword evidence="5 11" id="KW-0627">Porphyrin biosynthesis</keyword>
<name>A0A922L4R3_DERFA</name>
<dbReference type="PANTHER" id="PTHR11458">
    <property type="entry name" value="DELTA-AMINOLEVULINIC ACID DEHYDRATASE"/>
    <property type="match status" value="1"/>
</dbReference>
<dbReference type="PRINTS" id="PR00144">
    <property type="entry name" value="DALDHYDRTASE"/>
</dbReference>
<evidence type="ECO:0000313" key="15">
    <source>
        <dbReference type="Proteomes" id="UP000790347"/>
    </source>
</evidence>
<dbReference type="InterPro" id="IPR030656">
    <property type="entry name" value="ALAD_AS"/>
</dbReference>
<dbReference type="GO" id="GO:0004655">
    <property type="term" value="F:porphobilinogen synthase activity"/>
    <property type="evidence" value="ECO:0007669"/>
    <property type="project" value="UniProtKB-EC"/>
</dbReference>
<evidence type="ECO:0000256" key="9">
    <source>
        <dbReference type="PIRSR" id="PIRSR001415-1"/>
    </source>
</evidence>
<dbReference type="AlphaFoldDB" id="A0A922L4R3"/>
<comment type="pathway">
    <text evidence="1">Porphyrin-containing compound metabolism; protoporphyrin-IX biosynthesis; coproporphyrinogen-III from 5-aminolevulinate: step 1/4.</text>
</comment>
<evidence type="ECO:0000256" key="5">
    <source>
        <dbReference type="ARBA" id="ARBA00023244"/>
    </source>
</evidence>
<dbReference type="GO" id="GO:0008270">
    <property type="term" value="F:zinc ion binding"/>
    <property type="evidence" value="ECO:0007669"/>
    <property type="project" value="TreeGrafter"/>
</dbReference>
<reference evidence="14" key="1">
    <citation type="submission" date="2013-05" db="EMBL/GenBank/DDBJ databases">
        <authorList>
            <person name="Yim A.K.Y."/>
            <person name="Chan T.F."/>
            <person name="Ji K.M."/>
            <person name="Liu X.Y."/>
            <person name="Zhou J.W."/>
            <person name="Li R.Q."/>
            <person name="Yang K.Y."/>
            <person name="Li J."/>
            <person name="Li M."/>
            <person name="Law P.T.W."/>
            <person name="Wu Y.L."/>
            <person name="Cai Z.L."/>
            <person name="Qin H."/>
            <person name="Bao Y."/>
            <person name="Leung R.K.K."/>
            <person name="Ng P.K.S."/>
            <person name="Zou J."/>
            <person name="Zhong X.J."/>
            <person name="Ran P.X."/>
            <person name="Zhong N.S."/>
            <person name="Liu Z.G."/>
            <person name="Tsui S.K.W."/>
        </authorList>
    </citation>
    <scope>NUCLEOTIDE SEQUENCE</scope>
    <source>
        <strain evidence="14">Derf</strain>
        <tissue evidence="14">Whole organism</tissue>
    </source>
</reference>
<feature type="active site" description="Schiff-base intermediate with substrate" evidence="9">
    <location>
        <position position="280"/>
    </location>
</feature>
<keyword evidence="4 11" id="KW-0456">Lyase</keyword>
<dbReference type="InterPro" id="IPR013785">
    <property type="entry name" value="Aldolase_TIM"/>
</dbReference>
<feature type="active site" description="Schiff-base intermediate with substrate" evidence="9">
    <location>
        <position position="227"/>
    </location>
</feature>
<evidence type="ECO:0000256" key="11">
    <source>
        <dbReference type="RuleBase" id="RU000515"/>
    </source>
</evidence>
<dbReference type="Pfam" id="PF00490">
    <property type="entry name" value="ALAD"/>
    <property type="match status" value="1"/>
</dbReference>
<protein>
    <recommendedName>
        <fullName evidence="11">Delta-aminolevulinic acid dehydratase</fullName>
        <ecNumber evidence="11">4.2.1.24</ecNumber>
    </recommendedName>
</protein>
<sequence>MSQMSSTMNENNNNNNKESHYNTSLKDYLHSSQSHPITRHWQSQSVQNFSPKDFILPLFVLDDDYANESIESFPDVYRMGQNILIEYLTPLVSDLGLSSILLFPCLEQQYGQQEEKNLDDAFNVEKNPLLKVIPVIKKKFPQLLIITDVCLCAFTDHGHCCIFDQHNGHIDNPKSIEALAKLSVKYAQVGADVIAPSDMMDSRIALIREQLTLAGYSHVSILSYGAKFSSCFYGPFRNAAGSAPKFGDRKKYQLPAGSRGMALRSIDRDIRQGADMIMVKPAMAYLDIVRSIADHYPNYPIAVYQVSGEYSMLKHAAQIDLFDLRQIVMETIIGFKRAGASIIITYFTADILHWIHNNNGGQEF</sequence>
<evidence type="ECO:0000256" key="10">
    <source>
        <dbReference type="PIRSR" id="PIRSR001415-2"/>
    </source>
</evidence>
<feature type="binding site" evidence="10">
    <location>
        <position position="346"/>
    </location>
    <ligand>
        <name>5-aminolevulinate</name>
        <dbReference type="ChEBI" id="CHEBI:356416"/>
        <label>2</label>
    </ligand>
</feature>
<evidence type="ECO:0000256" key="3">
    <source>
        <dbReference type="ARBA" id="ARBA00023133"/>
    </source>
</evidence>
<evidence type="ECO:0000313" key="14">
    <source>
        <dbReference type="EMBL" id="KAH9517796.1"/>
    </source>
</evidence>
<dbReference type="NCBIfam" id="NF006762">
    <property type="entry name" value="PRK09283.1"/>
    <property type="match status" value="1"/>
</dbReference>
<dbReference type="PROSITE" id="PS00169">
    <property type="entry name" value="D_ALA_DEHYDRATASE"/>
    <property type="match status" value="1"/>
</dbReference>
<feature type="binding site" evidence="10">
    <location>
        <position position="307"/>
    </location>
    <ligand>
        <name>5-aminolevulinate</name>
        <dbReference type="ChEBI" id="CHEBI:356416"/>
        <label>2</label>
    </ligand>
</feature>
<keyword evidence="3" id="KW-0350">Heme biosynthesis</keyword>
<feature type="region of interest" description="Disordered" evidence="13">
    <location>
        <begin position="1"/>
        <end position="21"/>
    </location>
</feature>
<gene>
    <name evidence="14" type="ORF">DERF_008427</name>
</gene>
<evidence type="ECO:0000256" key="7">
    <source>
        <dbReference type="ARBA" id="ARBA00025861"/>
    </source>
</evidence>
<dbReference type="Gene3D" id="3.20.20.70">
    <property type="entry name" value="Aldolase class I"/>
    <property type="match status" value="1"/>
</dbReference>
<feature type="binding site" evidence="10">
    <location>
        <position position="249"/>
    </location>
    <ligand>
        <name>5-aminolevulinate</name>
        <dbReference type="ChEBI" id="CHEBI:356416"/>
        <label>1</label>
    </ligand>
</feature>
<reference evidence="14" key="2">
    <citation type="journal article" date="2022" name="Res Sq">
        <title>Comparative Genomics Reveals Insights into the Divergent Evolution of Astigmatic Mites and Household Pest Adaptations.</title>
        <authorList>
            <person name="Xiong Q."/>
            <person name="Wan A.T.-Y."/>
            <person name="Liu X.-Y."/>
            <person name="Fung C.S.-H."/>
            <person name="Xiao X."/>
            <person name="Malainual N."/>
            <person name="Hou J."/>
            <person name="Wang L."/>
            <person name="Wang M."/>
            <person name="Yang K."/>
            <person name="Cui Y."/>
            <person name="Leung E."/>
            <person name="Nong W."/>
            <person name="Shin S.-K."/>
            <person name="Au S."/>
            <person name="Jeong K.Y."/>
            <person name="Chew F.T."/>
            <person name="Hui J."/>
            <person name="Leung T.F."/>
            <person name="Tungtrongchitr A."/>
            <person name="Zhong N."/>
            <person name="Liu Z."/>
            <person name="Tsui S."/>
        </authorList>
    </citation>
    <scope>NUCLEOTIDE SEQUENCE</scope>
    <source>
        <strain evidence="14">Derf</strain>
        <tissue evidence="14">Whole organism</tissue>
    </source>
</reference>
<accession>A0A922L4R3</accession>
<dbReference type="GO" id="GO:0006783">
    <property type="term" value="P:heme biosynthetic process"/>
    <property type="evidence" value="ECO:0007669"/>
    <property type="project" value="UniProtKB-KW"/>
</dbReference>
<evidence type="ECO:0000256" key="8">
    <source>
        <dbReference type="ARBA" id="ARBA00047651"/>
    </source>
</evidence>
<dbReference type="InterPro" id="IPR001731">
    <property type="entry name" value="ALAD"/>
</dbReference>